<gene>
    <name evidence="2" type="ORF">GCM10025883_23190</name>
</gene>
<sequence length="150" mass="15732">MGPGCGQRADAVPTIGVWARANRITPGQRSPHGTRDKPEEAVSDGESEDGIPQKALGQSVADGGEPQFGRRGVHAAIVAAPTFRRRPLLWACGRQSGALSGLNGGLINVRVRRAGRALRCSDFEGEASQDASTFTSLERVSVAPSRPGTM</sequence>
<accession>A0ABQ6IU74</accession>
<keyword evidence="3" id="KW-1185">Reference proteome</keyword>
<protein>
    <submittedName>
        <fullName evidence="2">Uncharacterized protein</fullName>
    </submittedName>
</protein>
<evidence type="ECO:0000313" key="3">
    <source>
        <dbReference type="Proteomes" id="UP001157126"/>
    </source>
</evidence>
<name>A0ABQ6IU74_9MICO</name>
<evidence type="ECO:0000313" key="2">
    <source>
        <dbReference type="EMBL" id="GMA40274.1"/>
    </source>
</evidence>
<feature type="region of interest" description="Disordered" evidence="1">
    <location>
        <begin position="1"/>
        <end position="69"/>
    </location>
</feature>
<dbReference type="EMBL" id="BSUO01000001">
    <property type="protein sequence ID" value="GMA40274.1"/>
    <property type="molecule type" value="Genomic_DNA"/>
</dbReference>
<proteinExistence type="predicted"/>
<dbReference type="Proteomes" id="UP001157126">
    <property type="component" value="Unassembled WGS sequence"/>
</dbReference>
<organism evidence="2 3">
    <name type="scientific">Mobilicoccus caccae</name>
    <dbReference type="NCBI Taxonomy" id="1859295"/>
    <lineage>
        <taxon>Bacteria</taxon>
        <taxon>Bacillati</taxon>
        <taxon>Actinomycetota</taxon>
        <taxon>Actinomycetes</taxon>
        <taxon>Micrococcales</taxon>
        <taxon>Dermatophilaceae</taxon>
        <taxon>Mobilicoccus</taxon>
    </lineage>
</organism>
<reference evidence="3" key="1">
    <citation type="journal article" date="2019" name="Int. J. Syst. Evol. Microbiol.">
        <title>The Global Catalogue of Microorganisms (GCM) 10K type strain sequencing project: providing services to taxonomists for standard genome sequencing and annotation.</title>
        <authorList>
            <consortium name="The Broad Institute Genomics Platform"/>
            <consortium name="The Broad Institute Genome Sequencing Center for Infectious Disease"/>
            <person name="Wu L."/>
            <person name="Ma J."/>
        </authorList>
    </citation>
    <scope>NUCLEOTIDE SEQUENCE [LARGE SCALE GENOMIC DNA]</scope>
    <source>
        <strain evidence="3">NBRC 113072</strain>
    </source>
</reference>
<evidence type="ECO:0000256" key="1">
    <source>
        <dbReference type="SAM" id="MobiDB-lite"/>
    </source>
</evidence>
<comment type="caution">
    <text evidence="2">The sequence shown here is derived from an EMBL/GenBank/DDBJ whole genome shotgun (WGS) entry which is preliminary data.</text>
</comment>